<dbReference type="EMBL" id="AGXV01000025">
    <property type="protein sequence ID" value="EIY64448.1"/>
    <property type="molecule type" value="Genomic_DNA"/>
</dbReference>
<accession>I9T6U5</accession>
<proteinExistence type="predicted"/>
<gene>
    <name evidence="1" type="ORF">HMPREF1071_02093</name>
</gene>
<protein>
    <recommendedName>
        <fullName evidence="3">Alpha-L-arabinofuranosidase C-terminal domain-containing protein</fullName>
    </recommendedName>
</protein>
<reference evidence="1 2" key="1">
    <citation type="submission" date="2012-02" db="EMBL/GenBank/DDBJ databases">
        <title>The Genome Sequence of Bacteroides salyersiae CL02T12C01.</title>
        <authorList>
            <consortium name="The Broad Institute Genome Sequencing Platform"/>
            <person name="Earl A."/>
            <person name="Ward D."/>
            <person name="Feldgarden M."/>
            <person name="Gevers D."/>
            <person name="Zitomersky N.L."/>
            <person name="Coyne M.J."/>
            <person name="Comstock L.E."/>
            <person name="Young S.K."/>
            <person name="Zeng Q."/>
            <person name="Gargeya S."/>
            <person name="Fitzgerald M."/>
            <person name="Haas B."/>
            <person name="Abouelleil A."/>
            <person name="Alvarado L."/>
            <person name="Arachchi H.M."/>
            <person name="Berlin A."/>
            <person name="Chapman S.B."/>
            <person name="Gearin G."/>
            <person name="Goldberg J."/>
            <person name="Griggs A."/>
            <person name="Gujja S."/>
            <person name="Hansen M."/>
            <person name="Heiman D."/>
            <person name="Howarth C."/>
            <person name="Larimer J."/>
            <person name="Lui A."/>
            <person name="MacDonald P.J.P."/>
            <person name="McCowen C."/>
            <person name="Montmayeur A."/>
            <person name="Murphy C."/>
            <person name="Neiman D."/>
            <person name="Pearson M."/>
            <person name="Priest M."/>
            <person name="Roberts A."/>
            <person name="Saif S."/>
            <person name="Shea T."/>
            <person name="Sisk P."/>
            <person name="Stolte C."/>
            <person name="Sykes S."/>
            <person name="Wortman J."/>
            <person name="Nusbaum C."/>
            <person name="Birren B."/>
        </authorList>
    </citation>
    <scope>NUCLEOTIDE SEQUENCE [LARGE SCALE GENOMIC DNA]</scope>
    <source>
        <strain evidence="1 2">CL02T12C01</strain>
    </source>
</reference>
<keyword evidence="2" id="KW-1185">Reference proteome</keyword>
<dbReference type="AlphaFoldDB" id="I9T6U5"/>
<dbReference type="SUPFAM" id="SSF51445">
    <property type="entry name" value="(Trans)glycosidases"/>
    <property type="match status" value="1"/>
</dbReference>
<dbReference type="Gene3D" id="3.20.20.80">
    <property type="entry name" value="Glycosidases"/>
    <property type="match status" value="1"/>
</dbReference>
<organism evidence="1 2">
    <name type="scientific">Bacteroides salyersiae CL02T12C01</name>
    <dbReference type="NCBI Taxonomy" id="997887"/>
    <lineage>
        <taxon>Bacteria</taxon>
        <taxon>Pseudomonadati</taxon>
        <taxon>Bacteroidota</taxon>
        <taxon>Bacteroidia</taxon>
        <taxon>Bacteroidales</taxon>
        <taxon>Bacteroidaceae</taxon>
        <taxon>Bacteroides</taxon>
    </lineage>
</organism>
<dbReference type="RefSeq" id="WP_007480025.1">
    <property type="nucleotide sequence ID" value="NZ_JH724307.1"/>
</dbReference>
<comment type="caution">
    <text evidence="1">The sequence shown here is derived from an EMBL/GenBank/DDBJ whole genome shotgun (WGS) entry which is preliminary data.</text>
</comment>
<evidence type="ECO:0000313" key="2">
    <source>
        <dbReference type="Proteomes" id="UP000005150"/>
    </source>
</evidence>
<dbReference type="PATRIC" id="fig|997887.3.peg.2189"/>
<dbReference type="PANTHER" id="PTHR43576">
    <property type="entry name" value="ALPHA-L-ARABINOFURANOSIDASE C-RELATED"/>
    <property type="match status" value="1"/>
</dbReference>
<dbReference type="GO" id="GO:0000272">
    <property type="term" value="P:polysaccharide catabolic process"/>
    <property type="evidence" value="ECO:0007669"/>
    <property type="project" value="TreeGrafter"/>
</dbReference>
<sequence length="529" mass="59600">MKRTFLFFIYIFLYVASLFSGEIVVGSLVVNRLDGNPLGININTYVDDDKTTKAPKKLSAALREMGVRYLRYPGGDKADHILFSVPPYHVAKPTPARQGKGAEYLREGFLNATETDFKYDPLDFDEFMTVCREAGCEPVIVVPADLYKLVKNMKTGEPLYDYKGEALEVEKNREFLIEHAAAWVYYANVKKNYNVKYWIIANETEVAYYDGYVEDVPGDFPGKKGTVACTPEDYARLLIDFSAAMKEVCPSIEIISNGAAWSVESYLKIPGVVEAIDHICTSNYPLMSYPEGSNYETWAQKKYKNGVMTGPMDEILAKINANAKAKEKGLDVWASEFNAMYGSWEGGFDLGHALANIDIIGQILQNPRFGKLFFWNTHWGGGFSGTGELPMFGAYDGLFPNNEMSPKGFSVSMVANHLFPQIVQTRISGTYDGVMAYASRSEDNKEVYLYVINTKDTDENMDLKITNRKIKEIKRVSEMYGDTPTKGDWYPGWDYKKDMPVMTHQAETVEGESLSLKKYSASVYHITLE</sequence>
<name>I9T6U5_9BACE</name>
<dbReference type="Proteomes" id="UP000005150">
    <property type="component" value="Unassembled WGS sequence"/>
</dbReference>
<dbReference type="OrthoDB" id="9758333at2"/>
<evidence type="ECO:0008006" key="3">
    <source>
        <dbReference type="Google" id="ProtNLM"/>
    </source>
</evidence>
<dbReference type="InterPro" id="IPR017853">
    <property type="entry name" value="GH"/>
</dbReference>
<evidence type="ECO:0000313" key="1">
    <source>
        <dbReference type="EMBL" id="EIY64448.1"/>
    </source>
</evidence>
<dbReference type="GeneID" id="93114682"/>
<dbReference type="HOGENOM" id="CLU_037410_0_0_10"/>